<dbReference type="PANTHER" id="PTHR46618">
    <property type="entry name" value="ARMADILLO REPEAT-CONTAINING PROTEIN 3"/>
    <property type="match status" value="1"/>
</dbReference>
<evidence type="ECO:0000259" key="2">
    <source>
        <dbReference type="Pfam" id="PF14381"/>
    </source>
</evidence>
<gene>
    <name evidence="3" type="ORF">BINO364_LOCUS12939</name>
</gene>
<dbReference type="Proteomes" id="UP000838878">
    <property type="component" value="Chromosome 6"/>
</dbReference>
<keyword evidence="4" id="KW-1185">Reference proteome</keyword>
<dbReference type="InterPro" id="IPR055164">
    <property type="entry name" value="EDR1/CTR1/ARMC3-like_pept-like"/>
</dbReference>
<keyword evidence="1" id="KW-0677">Repeat</keyword>
<accession>A0A8J9UWY4</accession>
<feature type="domain" description="EDR1/CTR1/ARMC3-like peptidase-like" evidence="2">
    <location>
        <begin position="32"/>
        <end position="162"/>
    </location>
</feature>
<organism evidence="3 4">
    <name type="scientific">Brenthis ino</name>
    <name type="common">lesser marbled fritillary</name>
    <dbReference type="NCBI Taxonomy" id="405034"/>
    <lineage>
        <taxon>Eukaryota</taxon>
        <taxon>Metazoa</taxon>
        <taxon>Ecdysozoa</taxon>
        <taxon>Arthropoda</taxon>
        <taxon>Hexapoda</taxon>
        <taxon>Insecta</taxon>
        <taxon>Pterygota</taxon>
        <taxon>Neoptera</taxon>
        <taxon>Endopterygota</taxon>
        <taxon>Lepidoptera</taxon>
        <taxon>Glossata</taxon>
        <taxon>Ditrysia</taxon>
        <taxon>Papilionoidea</taxon>
        <taxon>Nymphalidae</taxon>
        <taxon>Heliconiinae</taxon>
        <taxon>Argynnini</taxon>
        <taxon>Brenthis</taxon>
    </lineage>
</organism>
<dbReference type="PANTHER" id="PTHR46618:SF1">
    <property type="entry name" value="ARMADILLO REPEAT-CONTAINING PROTEIN 3"/>
    <property type="match status" value="1"/>
</dbReference>
<dbReference type="Pfam" id="PF14381">
    <property type="entry name" value="EDR1_CTR1_ARMC3_pept"/>
    <property type="match status" value="1"/>
</dbReference>
<evidence type="ECO:0000313" key="3">
    <source>
        <dbReference type="EMBL" id="CAH0727623.1"/>
    </source>
</evidence>
<reference evidence="3" key="1">
    <citation type="submission" date="2021-12" db="EMBL/GenBank/DDBJ databases">
        <authorList>
            <person name="Martin H S."/>
        </authorList>
    </citation>
    <scope>NUCLEOTIDE SEQUENCE</scope>
</reference>
<name>A0A8J9UWY4_9NEOP</name>
<dbReference type="AlphaFoldDB" id="A0A8J9UWY4"/>
<protein>
    <recommendedName>
        <fullName evidence="2">EDR1/CTR1/ARMC3-like peptidase-like domain-containing protein</fullName>
    </recommendedName>
</protein>
<dbReference type="EMBL" id="OV170226">
    <property type="protein sequence ID" value="CAH0727623.1"/>
    <property type="molecule type" value="Genomic_DNA"/>
</dbReference>
<dbReference type="InterPro" id="IPR052441">
    <property type="entry name" value="Armadillo-Ser/Thr_Kinase"/>
</dbReference>
<evidence type="ECO:0000313" key="4">
    <source>
        <dbReference type="Proteomes" id="UP000838878"/>
    </source>
</evidence>
<sequence>MQVCADHVNAKSLHCFEIEDVHYEVRYRDKCQEVSSSLKQRAQLLGEFVAEQMSGLTQERDCSMPSVNLHLADLMNELKTCIIGIGFVLCGGALERAILYKVLADRVGLPCSLHRASSAHAWCEVAVPELNPAEDLQEEESYPAGLLRANYVVDLMEAPGKLLPRLSVEAQRVCGKQCSPYIARTLPEICKCEH</sequence>
<proteinExistence type="predicted"/>
<feature type="non-terminal residue" evidence="3">
    <location>
        <position position="194"/>
    </location>
</feature>
<dbReference type="OrthoDB" id="7537227at2759"/>
<evidence type="ECO:0000256" key="1">
    <source>
        <dbReference type="ARBA" id="ARBA00022737"/>
    </source>
</evidence>